<dbReference type="InterPro" id="IPR002477">
    <property type="entry name" value="Peptidoglycan-bd-like"/>
</dbReference>
<dbReference type="InterPro" id="IPR036366">
    <property type="entry name" value="PGBDSf"/>
</dbReference>
<feature type="domain" description="Peptidoglycan binding-like" evidence="2">
    <location>
        <begin position="23"/>
        <end position="78"/>
    </location>
</feature>
<accession>A0A5D8YIH9</accession>
<dbReference type="OrthoDB" id="6046149at2"/>
<feature type="domain" description="X-Tfes XVIPCD" evidence="3">
    <location>
        <begin position="93"/>
        <end position="192"/>
    </location>
</feature>
<dbReference type="Pfam" id="PF01471">
    <property type="entry name" value="PG_binding_1"/>
    <property type="match status" value="1"/>
</dbReference>
<evidence type="ECO:0000313" key="5">
    <source>
        <dbReference type="Proteomes" id="UP000323164"/>
    </source>
</evidence>
<dbReference type="Gene3D" id="1.10.101.10">
    <property type="entry name" value="PGBD-like superfamily/PGBD"/>
    <property type="match status" value="1"/>
</dbReference>
<dbReference type="Proteomes" id="UP000323164">
    <property type="component" value="Unassembled WGS sequence"/>
</dbReference>
<dbReference type="InterPro" id="IPR046519">
    <property type="entry name" value="X-Tfes_XVIPCD"/>
</dbReference>
<sequence>QRGPLPRSRDAAEHHAAPSPHPDAVRAAQARLAHLGYTGTDGKLVQADGVVGPNSRHATEQFQRDRGLAVTGRFDEPTHLRLAAEDRTMASSTHPANALYRQSLGAVQELDRRLGIPGGPHTTALAGVAAAEAARAGLTHVDRVEIGADRAHVQAVQFSQGVDNGSTNRISAAIVVASAVTQSLETSSSQAAHAIESRALVAQQLAREHAPARSPVL</sequence>
<evidence type="ECO:0000259" key="3">
    <source>
        <dbReference type="Pfam" id="PF20410"/>
    </source>
</evidence>
<name>A0A5D8YIH9_9GAMM</name>
<evidence type="ECO:0000256" key="1">
    <source>
        <dbReference type="SAM" id="MobiDB-lite"/>
    </source>
</evidence>
<dbReference type="EMBL" id="VTRV01000232">
    <property type="protein sequence ID" value="TZF81673.1"/>
    <property type="molecule type" value="Genomic_DNA"/>
</dbReference>
<feature type="compositionally biased region" description="Basic and acidic residues" evidence="1">
    <location>
        <begin position="7"/>
        <end position="16"/>
    </location>
</feature>
<feature type="non-terminal residue" evidence="4">
    <location>
        <position position="1"/>
    </location>
</feature>
<dbReference type="AlphaFoldDB" id="A0A5D8YIH9"/>
<evidence type="ECO:0000259" key="2">
    <source>
        <dbReference type="Pfam" id="PF01471"/>
    </source>
</evidence>
<proteinExistence type="predicted"/>
<dbReference type="SUPFAM" id="SSF47090">
    <property type="entry name" value="PGBD-like"/>
    <property type="match status" value="1"/>
</dbReference>
<dbReference type="InterPro" id="IPR036365">
    <property type="entry name" value="PGBD-like_sf"/>
</dbReference>
<keyword evidence="5" id="KW-1185">Reference proteome</keyword>
<reference evidence="4 5" key="1">
    <citation type="submission" date="2019-08" db="EMBL/GenBank/DDBJ databases">
        <title>Draft genome sequence of Lysobacter sp. UKS-15.</title>
        <authorList>
            <person name="Im W.-T."/>
        </authorList>
    </citation>
    <scope>NUCLEOTIDE SEQUENCE [LARGE SCALE GENOMIC DNA]</scope>
    <source>
        <strain evidence="4 5">UKS-15</strain>
    </source>
</reference>
<feature type="region of interest" description="Disordered" evidence="1">
    <location>
        <begin position="1"/>
        <end position="23"/>
    </location>
</feature>
<protein>
    <submittedName>
        <fullName evidence="4">Peptidoglycan-binding protein</fullName>
    </submittedName>
</protein>
<comment type="caution">
    <text evidence="4">The sequence shown here is derived from an EMBL/GenBank/DDBJ whole genome shotgun (WGS) entry which is preliminary data.</text>
</comment>
<gene>
    <name evidence="4" type="ORF">FW784_13545</name>
</gene>
<organism evidence="4 5">
    <name type="scientific">Cognatilysobacter lacus</name>
    <dbReference type="NCBI Taxonomy" id="1643323"/>
    <lineage>
        <taxon>Bacteria</taxon>
        <taxon>Pseudomonadati</taxon>
        <taxon>Pseudomonadota</taxon>
        <taxon>Gammaproteobacteria</taxon>
        <taxon>Lysobacterales</taxon>
        <taxon>Lysobacteraceae</taxon>
        <taxon>Cognatilysobacter</taxon>
    </lineage>
</organism>
<evidence type="ECO:0000313" key="4">
    <source>
        <dbReference type="EMBL" id="TZF81673.1"/>
    </source>
</evidence>
<dbReference type="Pfam" id="PF20410">
    <property type="entry name" value="X-Tfes_XVIPCD"/>
    <property type="match status" value="1"/>
</dbReference>